<keyword evidence="3" id="KW-0489">Methyltransferase</keyword>
<dbReference type="Pfam" id="PF13649">
    <property type="entry name" value="Methyltransf_25"/>
    <property type="match status" value="1"/>
</dbReference>
<dbReference type="InterPro" id="IPR041698">
    <property type="entry name" value="Methyltransf_25"/>
</dbReference>
<feature type="domain" description="Methyltransferase" evidence="2">
    <location>
        <begin position="40"/>
        <end position="143"/>
    </location>
</feature>
<dbReference type="CDD" id="cd02440">
    <property type="entry name" value="AdoMet_MTases"/>
    <property type="match status" value="1"/>
</dbReference>
<evidence type="ECO:0000256" key="1">
    <source>
        <dbReference type="ARBA" id="ARBA00022679"/>
    </source>
</evidence>
<dbReference type="AlphaFoldDB" id="A0A934MS96"/>
<evidence type="ECO:0000313" key="3">
    <source>
        <dbReference type="EMBL" id="MBJ6363069.1"/>
    </source>
</evidence>
<dbReference type="SUPFAM" id="SSF53335">
    <property type="entry name" value="S-adenosyl-L-methionine-dependent methyltransferases"/>
    <property type="match status" value="1"/>
</dbReference>
<name>A0A934MS96_9BACL</name>
<dbReference type="Proteomes" id="UP000640274">
    <property type="component" value="Unassembled WGS sequence"/>
</dbReference>
<dbReference type="InterPro" id="IPR029063">
    <property type="entry name" value="SAM-dependent_MTases_sf"/>
</dbReference>
<keyword evidence="4" id="KW-1185">Reference proteome</keyword>
<sequence>MRAYRQFASVYDRLMEDMPYPEWLSFARQCWERYGMPKSVADIGCGTGSIAIPLARSGFDVYGIDLSANMLSVARSKWEAGHQPAIRSQSGSVTFLQQDMRDWELPEQVDSVISFCDCLNYLTESEDVEAMFAATFRSLKDGGVFLFDVHPPSQLKRYAVEQPFVLDERDIAYIWTSELDEQRCEIEHHLSIFAREGAERDSLFQRIDEVHIQRAYEPAWLTGALLRAGFAKVEQFGDFRLEAPDAMTERLFFAALKEPRT</sequence>
<organism evidence="3 4">
    <name type="scientific">Paenibacillus roseus</name>
    <dbReference type="NCBI Taxonomy" id="2798579"/>
    <lineage>
        <taxon>Bacteria</taxon>
        <taxon>Bacillati</taxon>
        <taxon>Bacillota</taxon>
        <taxon>Bacilli</taxon>
        <taxon>Bacillales</taxon>
        <taxon>Paenibacillaceae</taxon>
        <taxon>Paenibacillus</taxon>
    </lineage>
</organism>
<protein>
    <submittedName>
        <fullName evidence="3">Class I SAM-dependent methyltransferase</fullName>
    </submittedName>
</protein>
<dbReference type="GO" id="GO:0008168">
    <property type="term" value="F:methyltransferase activity"/>
    <property type="evidence" value="ECO:0007669"/>
    <property type="project" value="UniProtKB-KW"/>
</dbReference>
<comment type="caution">
    <text evidence="3">The sequence shown here is derived from an EMBL/GenBank/DDBJ whole genome shotgun (WGS) entry which is preliminary data.</text>
</comment>
<reference evidence="3" key="1">
    <citation type="submission" date="2020-12" db="EMBL/GenBank/DDBJ databases">
        <authorList>
            <person name="Huq M.A."/>
        </authorList>
    </citation>
    <scope>NUCLEOTIDE SEQUENCE</scope>
    <source>
        <strain evidence="3">MAHUQ-46</strain>
    </source>
</reference>
<dbReference type="RefSeq" id="WP_199020651.1">
    <property type="nucleotide sequence ID" value="NZ_JAELUP010000103.1"/>
</dbReference>
<dbReference type="PANTHER" id="PTHR43861">
    <property type="entry name" value="TRANS-ACONITATE 2-METHYLTRANSFERASE-RELATED"/>
    <property type="match status" value="1"/>
</dbReference>
<dbReference type="EMBL" id="JAELUP010000103">
    <property type="protein sequence ID" value="MBJ6363069.1"/>
    <property type="molecule type" value="Genomic_DNA"/>
</dbReference>
<keyword evidence="1" id="KW-0808">Transferase</keyword>
<proteinExistence type="predicted"/>
<evidence type="ECO:0000259" key="2">
    <source>
        <dbReference type="Pfam" id="PF13649"/>
    </source>
</evidence>
<gene>
    <name evidence="3" type="ORF">JFN88_17850</name>
</gene>
<evidence type="ECO:0000313" key="4">
    <source>
        <dbReference type="Proteomes" id="UP000640274"/>
    </source>
</evidence>
<dbReference type="GO" id="GO:0032259">
    <property type="term" value="P:methylation"/>
    <property type="evidence" value="ECO:0007669"/>
    <property type="project" value="UniProtKB-KW"/>
</dbReference>
<accession>A0A934MS96</accession>
<dbReference type="Gene3D" id="3.40.50.150">
    <property type="entry name" value="Vaccinia Virus protein VP39"/>
    <property type="match status" value="1"/>
</dbReference>
<dbReference type="Gene3D" id="2.20.25.110">
    <property type="entry name" value="S-adenosyl-L-methionine-dependent methyltransferases"/>
    <property type="match status" value="1"/>
</dbReference>